<proteinExistence type="predicted"/>
<gene>
    <name evidence="2" type="ORF">g.8681</name>
    <name evidence="1" type="ORF">g.8682</name>
</gene>
<dbReference type="EMBL" id="GEBQ01024347">
    <property type="protein sequence ID" value="JAT15630.1"/>
    <property type="molecule type" value="Transcribed_RNA"/>
</dbReference>
<organism evidence="2">
    <name type="scientific">Graphocephala atropunctata</name>
    <dbReference type="NCBI Taxonomy" id="36148"/>
    <lineage>
        <taxon>Eukaryota</taxon>
        <taxon>Metazoa</taxon>
        <taxon>Ecdysozoa</taxon>
        <taxon>Arthropoda</taxon>
        <taxon>Hexapoda</taxon>
        <taxon>Insecta</taxon>
        <taxon>Pterygota</taxon>
        <taxon>Neoptera</taxon>
        <taxon>Paraneoptera</taxon>
        <taxon>Hemiptera</taxon>
        <taxon>Auchenorrhyncha</taxon>
        <taxon>Membracoidea</taxon>
        <taxon>Cicadellidae</taxon>
        <taxon>Cicadellinae</taxon>
        <taxon>Cicadellini</taxon>
        <taxon>Graphocephala</taxon>
    </lineage>
</organism>
<reference evidence="2" key="1">
    <citation type="submission" date="2015-11" db="EMBL/GenBank/DDBJ databases">
        <title>De novo transcriptome assembly of four potential Pierce s Disease insect vectors from Arizona vineyards.</title>
        <authorList>
            <person name="Tassone E.E."/>
        </authorList>
    </citation>
    <scope>NUCLEOTIDE SEQUENCE</scope>
</reference>
<protein>
    <recommendedName>
        <fullName evidence="3">Meiosis protein 5 homolog</fullName>
    </recommendedName>
</protein>
<accession>A0A1B6LJQ1</accession>
<name>A0A1B6LJQ1_9HEMI</name>
<evidence type="ECO:0000313" key="2">
    <source>
        <dbReference type="EMBL" id="JAT23932.1"/>
    </source>
</evidence>
<evidence type="ECO:0000313" key="1">
    <source>
        <dbReference type="EMBL" id="JAT15630.1"/>
    </source>
</evidence>
<dbReference type="EMBL" id="GEBQ01016045">
    <property type="protein sequence ID" value="JAT23932.1"/>
    <property type="molecule type" value="Transcribed_RNA"/>
</dbReference>
<dbReference type="AlphaFoldDB" id="A0A1B6LJQ1"/>
<evidence type="ECO:0008006" key="3">
    <source>
        <dbReference type="Google" id="ProtNLM"/>
    </source>
</evidence>
<sequence>METPVNTKSTKVNSVGKSSLTPCRRLGLYRPSSGSLKKSLHLRTLKLASSESIERQTKDDLISIERSSSLDGEDRLKTPLKSSDVLNKTVNSKVRRCLSIKLKSPSLSAAEVSSYNNDLNSYDHSNSFKSDSQKCLECPNSNSAKRLKLDYTSTANVCEESDQTGESVTQTINGINETEKTVTSCNPITLLDNSLDTVEVQKANEISCEMIQRLLQSIKEKKRKIELFRVQEIYAKKHNLEDLRAQTTKWRDAGQEALRYSLTLARDAGYSVTLMELLTQHGFPLHLMGYSAEDDEFS</sequence>